<sequence>MECTRNFGGSYIDAKENLVFINTIDLSKEHFIRSIPANYSTYQFDSSFKSLNELADKTNSVNIMFGISPIYNKANVDFTLIEKASNKIDLIPAIRSSYGDFPSSLLIENFSNQTNAGQHIYIFSNEIHITYGLSLIACLLIGNILHHGILKIELFDVFINNMDIGGTVLSYLPSTEHQRVEVYVWLFTLMNEYVEQFTEAFQSE</sequence>
<comment type="caution">
    <text evidence="1">The sequence shown here is derived from an EMBL/GenBank/DDBJ whole genome shotgun (WGS) entry which is preliminary data.</text>
</comment>
<proteinExistence type="predicted"/>
<gene>
    <name evidence="1" type="ORF">C2G38_2178648</name>
</gene>
<accession>A0A397VFD4</accession>
<organism evidence="1 2">
    <name type="scientific">Gigaspora rosea</name>
    <dbReference type="NCBI Taxonomy" id="44941"/>
    <lineage>
        <taxon>Eukaryota</taxon>
        <taxon>Fungi</taxon>
        <taxon>Fungi incertae sedis</taxon>
        <taxon>Mucoromycota</taxon>
        <taxon>Glomeromycotina</taxon>
        <taxon>Glomeromycetes</taxon>
        <taxon>Diversisporales</taxon>
        <taxon>Gigasporaceae</taxon>
        <taxon>Gigaspora</taxon>
    </lineage>
</organism>
<protein>
    <submittedName>
        <fullName evidence="1">Uncharacterized protein</fullName>
    </submittedName>
</protein>
<evidence type="ECO:0000313" key="2">
    <source>
        <dbReference type="Proteomes" id="UP000266673"/>
    </source>
</evidence>
<dbReference type="EMBL" id="QKWP01000403">
    <property type="protein sequence ID" value="RIB20702.1"/>
    <property type="molecule type" value="Genomic_DNA"/>
</dbReference>
<reference evidence="1 2" key="1">
    <citation type="submission" date="2018-06" db="EMBL/GenBank/DDBJ databases">
        <title>Comparative genomics reveals the genomic features of Rhizophagus irregularis, R. cerebriforme, R. diaphanum and Gigaspora rosea, and their symbiotic lifestyle signature.</title>
        <authorList>
            <person name="Morin E."/>
            <person name="San Clemente H."/>
            <person name="Chen E.C.H."/>
            <person name="De La Providencia I."/>
            <person name="Hainaut M."/>
            <person name="Kuo A."/>
            <person name="Kohler A."/>
            <person name="Murat C."/>
            <person name="Tang N."/>
            <person name="Roy S."/>
            <person name="Loubradou J."/>
            <person name="Henrissat B."/>
            <person name="Grigoriev I.V."/>
            <person name="Corradi N."/>
            <person name="Roux C."/>
            <person name="Martin F.M."/>
        </authorList>
    </citation>
    <scope>NUCLEOTIDE SEQUENCE [LARGE SCALE GENOMIC DNA]</scope>
    <source>
        <strain evidence="1 2">DAOM 194757</strain>
    </source>
</reference>
<name>A0A397VFD4_9GLOM</name>
<dbReference type="Proteomes" id="UP000266673">
    <property type="component" value="Unassembled WGS sequence"/>
</dbReference>
<evidence type="ECO:0000313" key="1">
    <source>
        <dbReference type="EMBL" id="RIB20702.1"/>
    </source>
</evidence>
<dbReference type="AlphaFoldDB" id="A0A397VFD4"/>
<keyword evidence="2" id="KW-1185">Reference proteome</keyword>